<keyword evidence="1" id="KW-0805">Transcription regulation</keyword>
<evidence type="ECO:0000256" key="2">
    <source>
        <dbReference type="ARBA" id="ARBA00023125"/>
    </source>
</evidence>
<evidence type="ECO:0000313" key="6">
    <source>
        <dbReference type="EMBL" id="GAA4802261.1"/>
    </source>
</evidence>
<dbReference type="PANTHER" id="PTHR44688">
    <property type="entry name" value="DNA-BINDING TRANSCRIPTIONAL ACTIVATOR DEVR_DOSR"/>
    <property type="match status" value="1"/>
</dbReference>
<keyword evidence="2" id="KW-0238">DNA-binding</keyword>
<evidence type="ECO:0000256" key="3">
    <source>
        <dbReference type="ARBA" id="ARBA00023163"/>
    </source>
</evidence>
<dbReference type="Pfam" id="PF00196">
    <property type="entry name" value="GerE"/>
    <property type="match status" value="1"/>
</dbReference>
<feature type="compositionally biased region" description="Basic residues" evidence="4">
    <location>
        <begin position="21"/>
        <end position="33"/>
    </location>
</feature>
<dbReference type="SMART" id="SM00421">
    <property type="entry name" value="HTH_LUXR"/>
    <property type="match status" value="1"/>
</dbReference>
<name>A0ABP9BYA9_9ACTN</name>
<dbReference type="EMBL" id="BAABKQ010000001">
    <property type="protein sequence ID" value="GAA4802261.1"/>
    <property type="molecule type" value="Genomic_DNA"/>
</dbReference>
<dbReference type="RefSeq" id="WP_345601840.1">
    <property type="nucleotide sequence ID" value="NZ_BAABKQ010000001.1"/>
</dbReference>
<dbReference type="InterPro" id="IPR036388">
    <property type="entry name" value="WH-like_DNA-bd_sf"/>
</dbReference>
<feature type="domain" description="HTH luxR-type" evidence="5">
    <location>
        <begin position="59"/>
        <end position="129"/>
    </location>
</feature>
<comment type="caution">
    <text evidence="6">The sequence shown here is derived from an EMBL/GenBank/DDBJ whole genome shotgun (WGS) entry which is preliminary data.</text>
</comment>
<accession>A0ABP9BYA9</accession>
<evidence type="ECO:0000313" key="7">
    <source>
        <dbReference type="Proteomes" id="UP001500839"/>
    </source>
</evidence>
<dbReference type="Proteomes" id="UP001500839">
    <property type="component" value="Unassembled WGS sequence"/>
</dbReference>
<evidence type="ECO:0000256" key="4">
    <source>
        <dbReference type="SAM" id="MobiDB-lite"/>
    </source>
</evidence>
<proteinExistence type="predicted"/>
<organism evidence="6 7">
    <name type="scientific">Tomitella cavernea</name>
    <dbReference type="NCBI Taxonomy" id="1387982"/>
    <lineage>
        <taxon>Bacteria</taxon>
        <taxon>Bacillati</taxon>
        <taxon>Actinomycetota</taxon>
        <taxon>Actinomycetes</taxon>
        <taxon>Mycobacteriales</taxon>
        <taxon>Tomitella</taxon>
    </lineage>
</organism>
<reference evidence="7" key="1">
    <citation type="journal article" date="2019" name="Int. J. Syst. Evol. Microbiol.">
        <title>The Global Catalogue of Microorganisms (GCM) 10K type strain sequencing project: providing services to taxonomists for standard genome sequencing and annotation.</title>
        <authorList>
            <consortium name="The Broad Institute Genomics Platform"/>
            <consortium name="The Broad Institute Genome Sequencing Center for Infectious Disease"/>
            <person name="Wu L."/>
            <person name="Ma J."/>
        </authorList>
    </citation>
    <scope>NUCLEOTIDE SEQUENCE [LARGE SCALE GENOMIC DNA]</scope>
    <source>
        <strain evidence="7">JCM 18542</strain>
    </source>
</reference>
<dbReference type="Gene3D" id="1.10.10.10">
    <property type="entry name" value="Winged helix-like DNA-binding domain superfamily/Winged helix DNA-binding domain"/>
    <property type="match status" value="1"/>
</dbReference>
<dbReference type="PROSITE" id="PS50043">
    <property type="entry name" value="HTH_LUXR_2"/>
    <property type="match status" value="1"/>
</dbReference>
<evidence type="ECO:0000259" key="5">
    <source>
        <dbReference type="PROSITE" id="PS50043"/>
    </source>
</evidence>
<evidence type="ECO:0000256" key="1">
    <source>
        <dbReference type="ARBA" id="ARBA00023015"/>
    </source>
</evidence>
<keyword evidence="3" id="KW-0804">Transcription</keyword>
<sequence length="136" mass="14537">MPAGESIWGGSSAHTGTRPAHAGRRHRTRRHTRAGGGTAAPGRGAATIFRPDAPPAQARVYAQPTLSHREIEVLRCWLLSDSKTEVSGKLHVAPGTIKSHLHRIRGKYEAVGRNAGTKASLVARALQDGILTLEEL</sequence>
<dbReference type="SUPFAM" id="SSF46894">
    <property type="entry name" value="C-terminal effector domain of the bipartite response regulators"/>
    <property type="match status" value="1"/>
</dbReference>
<gene>
    <name evidence="6" type="ORF">GCM10023353_00090</name>
</gene>
<protein>
    <recommendedName>
        <fullName evidence="5">HTH luxR-type domain-containing protein</fullName>
    </recommendedName>
</protein>
<dbReference type="PANTHER" id="PTHR44688:SF16">
    <property type="entry name" value="DNA-BINDING TRANSCRIPTIONAL ACTIVATOR DEVR_DOSR"/>
    <property type="match status" value="1"/>
</dbReference>
<keyword evidence="7" id="KW-1185">Reference proteome</keyword>
<dbReference type="InterPro" id="IPR000792">
    <property type="entry name" value="Tscrpt_reg_LuxR_C"/>
</dbReference>
<dbReference type="InterPro" id="IPR016032">
    <property type="entry name" value="Sig_transdc_resp-reg_C-effctor"/>
</dbReference>
<feature type="region of interest" description="Disordered" evidence="4">
    <location>
        <begin position="1"/>
        <end position="46"/>
    </location>
</feature>